<evidence type="ECO:0000256" key="1">
    <source>
        <dbReference type="SAM" id="Phobius"/>
    </source>
</evidence>
<dbReference type="EMBL" id="CP058910">
    <property type="protein sequence ID" value="QLH78470.1"/>
    <property type="molecule type" value="Genomic_DNA"/>
</dbReference>
<dbReference type="OrthoDB" id="351058at2157"/>
<reference evidence="2 3" key="1">
    <citation type="submission" date="2020-07" db="EMBL/GenBank/DDBJ databases">
        <title>Halosimplex pelagicum sp. nov. and Halosimplex rubrum sp. nov., isolated from salted brown alga Laminaria, and emended description of the genus Halosimplex.</title>
        <authorList>
            <person name="Cui H."/>
        </authorList>
    </citation>
    <scope>NUCLEOTIDE SEQUENCE [LARGE SCALE GENOMIC DNA]</scope>
    <source>
        <strain evidence="2 3">R27</strain>
    </source>
</reference>
<protein>
    <submittedName>
        <fullName evidence="2">Uncharacterized protein</fullName>
    </submittedName>
</protein>
<dbReference type="GeneID" id="56079145"/>
<keyword evidence="3" id="KW-1185">Reference proteome</keyword>
<dbReference type="KEGG" id="hrr:HZS55_14740"/>
<feature type="transmembrane region" description="Helical" evidence="1">
    <location>
        <begin position="123"/>
        <end position="147"/>
    </location>
</feature>
<accession>A0A7D5T5E8</accession>
<keyword evidence="1" id="KW-0472">Membrane</keyword>
<feature type="transmembrane region" description="Helical" evidence="1">
    <location>
        <begin position="41"/>
        <end position="64"/>
    </location>
</feature>
<keyword evidence="1" id="KW-1133">Transmembrane helix</keyword>
<sequence>MERNWLRQSVLPFLLLAYPLTFLFFQGGQYCQPLCFKPTAVGVATLFGVLLTVLLVAGGLRTRFRFDERGETHRIVRWLGSPPRLAGGILVGVFVGFVGFVALDALSLYEAVWKPIVLPLSFLLFFPVWVLYMASFPLAVLFSIAGIESSPLVTLVFRGVVVFIGFPLSAVVQTLIVSALVDQR</sequence>
<evidence type="ECO:0000313" key="3">
    <source>
        <dbReference type="Proteomes" id="UP000509667"/>
    </source>
</evidence>
<proteinExistence type="predicted"/>
<dbReference type="AlphaFoldDB" id="A0A7D5T5E8"/>
<name>A0A7D5T5E8_9EURY</name>
<evidence type="ECO:0000313" key="2">
    <source>
        <dbReference type="EMBL" id="QLH78470.1"/>
    </source>
</evidence>
<gene>
    <name evidence="2" type="ORF">HZS55_14740</name>
</gene>
<dbReference type="RefSeq" id="WP_179908352.1">
    <property type="nucleotide sequence ID" value="NZ_CP058910.1"/>
</dbReference>
<keyword evidence="1" id="KW-0812">Transmembrane</keyword>
<dbReference type="Proteomes" id="UP000509667">
    <property type="component" value="Chromosome"/>
</dbReference>
<feature type="transmembrane region" description="Helical" evidence="1">
    <location>
        <begin position="159"/>
        <end position="181"/>
    </location>
</feature>
<organism evidence="2 3">
    <name type="scientific">Halosimplex rubrum</name>
    <dbReference type="NCBI Taxonomy" id="869889"/>
    <lineage>
        <taxon>Archaea</taxon>
        <taxon>Methanobacteriati</taxon>
        <taxon>Methanobacteriota</taxon>
        <taxon>Stenosarchaea group</taxon>
        <taxon>Halobacteria</taxon>
        <taxon>Halobacteriales</taxon>
        <taxon>Haloarculaceae</taxon>
        <taxon>Halosimplex</taxon>
    </lineage>
</organism>
<feature type="transmembrane region" description="Helical" evidence="1">
    <location>
        <begin position="85"/>
        <end position="103"/>
    </location>
</feature>